<organism evidence="2 3">
    <name type="scientific">Blastopirellula marina</name>
    <dbReference type="NCBI Taxonomy" id="124"/>
    <lineage>
        <taxon>Bacteria</taxon>
        <taxon>Pseudomonadati</taxon>
        <taxon>Planctomycetota</taxon>
        <taxon>Planctomycetia</taxon>
        <taxon>Pirellulales</taxon>
        <taxon>Pirellulaceae</taxon>
        <taxon>Blastopirellula</taxon>
    </lineage>
</organism>
<dbReference type="Proteomes" id="UP000238322">
    <property type="component" value="Unassembled WGS sequence"/>
</dbReference>
<dbReference type="SUPFAM" id="SSF54523">
    <property type="entry name" value="Pili subunits"/>
    <property type="match status" value="1"/>
</dbReference>
<keyword evidence="1" id="KW-0812">Transmembrane</keyword>
<accession>A0A2S8FIG2</accession>
<reference evidence="2 3" key="1">
    <citation type="submission" date="2018-02" db="EMBL/GenBank/DDBJ databases">
        <title>Comparative genomes isolates from brazilian mangrove.</title>
        <authorList>
            <person name="Araujo J.E."/>
            <person name="Taketani R.G."/>
            <person name="Silva M.C.P."/>
            <person name="Loureco M.V."/>
            <person name="Andreote F.D."/>
        </authorList>
    </citation>
    <scope>NUCLEOTIDE SEQUENCE [LARGE SCALE GENOMIC DNA]</scope>
    <source>
        <strain evidence="2 3">Hex-1 MGV</strain>
    </source>
</reference>
<dbReference type="AlphaFoldDB" id="A0A2S8FIG2"/>
<gene>
    <name evidence="2" type="ORF">C5Y83_17010</name>
</gene>
<feature type="transmembrane region" description="Helical" evidence="1">
    <location>
        <begin position="12"/>
        <end position="31"/>
    </location>
</feature>
<dbReference type="Pfam" id="PF07963">
    <property type="entry name" value="N_methyl"/>
    <property type="match status" value="1"/>
</dbReference>
<evidence type="ECO:0000313" key="2">
    <source>
        <dbReference type="EMBL" id="PQO31952.1"/>
    </source>
</evidence>
<dbReference type="OrthoDB" id="285783at2"/>
<evidence type="ECO:0000313" key="3">
    <source>
        <dbReference type="Proteomes" id="UP000238322"/>
    </source>
</evidence>
<dbReference type="InterPro" id="IPR045584">
    <property type="entry name" value="Pilin-like"/>
</dbReference>
<protein>
    <recommendedName>
        <fullName evidence="4">Prepilin-type cleavage/methylation domain-containing protein</fullName>
    </recommendedName>
</protein>
<evidence type="ECO:0008006" key="4">
    <source>
        <dbReference type="Google" id="ProtNLM"/>
    </source>
</evidence>
<dbReference type="InterPro" id="IPR012902">
    <property type="entry name" value="N_methyl_site"/>
</dbReference>
<sequence length="151" mass="17003">MRKLRGVSLIEVLVVMAVGTVIATMSIRILSQSQRNARQTQEHLNLQRGLTQWESQLRNDLRAATEVKLTDPQTIVLDQALTNVTYAVKPNQVERIEAGADKVISHEGYALPNCQVTIKLPAEDQVLIRVEPQRHRQSSRAFTIRQSVGRP</sequence>
<name>A0A2S8FIG2_9BACT</name>
<dbReference type="PROSITE" id="PS00409">
    <property type="entry name" value="PROKAR_NTER_METHYL"/>
    <property type="match status" value="1"/>
</dbReference>
<keyword evidence="1" id="KW-0472">Membrane</keyword>
<evidence type="ECO:0000256" key="1">
    <source>
        <dbReference type="SAM" id="Phobius"/>
    </source>
</evidence>
<proteinExistence type="predicted"/>
<keyword evidence="1" id="KW-1133">Transmembrane helix</keyword>
<dbReference type="RefSeq" id="WP_105330965.1">
    <property type="nucleotide sequence ID" value="NZ_PUHY01000012.1"/>
</dbReference>
<dbReference type="EMBL" id="PUHY01000012">
    <property type="protein sequence ID" value="PQO31952.1"/>
    <property type="molecule type" value="Genomic_DNA"/>
</dbReference>
<dbReference type="NCBIfam" id="TIGR02532">
    <property type="entry name" value="IV_pilin_GFxxxE"/>
    <property type="match status" value="1"/>
</dbReference>
<comment type="caution">
    <text evidence="2">The sequence shown here is derived from an EMBL/GenBank/DDBJ whole genome shotgun (WGS) entry which is preliminary data.</text>
</comment>